<accession>A0A561F0Q4</accession>
<name>A0A561F0Q4_9ACTN</name>
<dbReference type="EMBL" id="VIVR01000001">
    <property type="protein sequence ID" value="TWE21439.1"/>
    <property type="molecule type" value="Genomic_DNA"/>
</dbReference>
<dbReference type="RefSeq" id="WP_246193016.1">
    <property type="nucleotide sequence ID" value="NZ_BAAABR010000025.1"/>
</dbReference>
<evidence type="ECO:0000256" key="1">
    <source>
        <dbReference type="SAM" id="Phobius"/>
    </source>
</evidence>
<keyword evidence="1" id="KW-1133">Transmembrane helix</keyword>
<reference evidence="2 3" key="1">
    <citation type="submission" date="2019-06" db="EMBL/GenBank/DDBJ databases">
        <title>Sequencing the genomes of 1000 actinobacteria strains.</title>
        <authorList>
            <person name="Klenk H.-P."/>
        </authorList>
    </citation>
    <scope>NUCLEOTIDE SEQUENCE [LARGE SCALE GENOMIC DNA]</scope>
    <source>
        <strain evidence="2 3">DSM 41649</strain>
    </source>
</reference>
<organism evidence="2 3">
    <name type="scientific">Kitasatospora atroaurantiaca</name>
    <dbReference type="NCBI Taxonomy" id="285545"/>
    <lineage>
        <taxon>Bacteria</taxon>
        <taxon>Bacillati</taxon>
        <taxon>Actinomycetota</taxon>
        <taxon>Actinomycetes</taxon>
        <taxon>Kitasatosporales</taxon>
        <taxon>Streptomycetaceae</taxon>
        <taxon>Kitasatospora</taxon>
    </lineage>
</organism>
<dbReference type="Proteomes" id="UP000318416">
    <property type="component" value="Unassembled WGS sequence"/>
</dbReference>
<evidence type="ECO:0000313" key="2">
    <source>
        <dbReference type="EMBL" id="TWE21439.1"/>
    </source>
</evidence>
<evidence type="ECO:0000313" key="3">
    <source>
        <dbReference type="Proteomes" id="UP000318416"/>
    </source>
</evidence>
<keyword evidence="3" id="KW-1185">Reference proteome</keyword>
<keyword evidence="1" id="KW-0472">Membrane</keyword>
<dbReference type="AlphaFoldDB" id="A0A561F0Q4"/>
<gene>
    <name evidence="2" type="ORF">FB465_6622</name>
</gene>
<proteinExistence type="predicted"/>
<protein>
    <submittedName>
        <fullName evidence="2">Uncharacterized protein</fullName>
    </submittedName>
</protein>
<comment type="caution">
    <text evidence="2">The sequence shown here is derived from an EMBL/GenBank/DDBJ whole genome shotgun (WGS) entry which is preliminary data.</text>
</comment>
<sequence>MPLLPVPLTGRVCDTLRSVAIVALLMPPFLLVVVACLPAVAVLPFLPGGSDRALRMVRQLADWSRSLPMTAGGRAARRPA</sequence>
<feature type="transmembrane region" description="Helical" evidence="1">
    <location>
        <begin position="20"/>
        <end position="46"/>
    </location>
</feature>
<keyword evidence="1" id="KW-0812">Transmembrane</keyword>